<name>A0A1W2TTE3_ROSNE</name>
<organism evidence="3">
    <name type="scientific">Rosellinia necatrix</name>
    <name type="common">White root-rot fungus</name>
    <dbReference type="NCBI Taxonomy" id="77044"/>
    <lineage>
        <taxon>Eukaryota</taxon>
        <taxon>Fungi</taxon>
        <taxon>Dikarya</taxon>
        <taxon>Ascomycota</taxon>
        <taxon>Pezizomycotina</taxon>
        <taxon>Sordariomycetes</taxon>
        <taxon>Xylariomycetidae</taxon>
        <taxon>Xylariales</taxon>
        <taxon>Xylariaceae</taxon>
        <taxon>Rosellinia</taxon>
    </lineage>
</organism>
<feature type="compositionally biased region" description="Basic and acidic residues" evidence="1">
    <location>
        <begin position="15"/>
        <end position="34"/>
    </location>
</feature>
<dbReference type="Proteomes" id="UP000054516">
    <property type="component" value="Unassembled WGS sequence"/>
</dbReference>
<keyword evidence="2" id="KW-0472">Membrane</keyword>
<feature type="compositionally biased region" description="Polar residues" evidence="1">
    <location>
        <begin position="146"/>
        <end position="159"/>
    </location>
</feature>
<gene>
    <name evidence="3" type="ORF">SAMD00023353_6700090</name>
</gene>
<feature type="region of interest" description="Disordered" evidence="1">
    <location>
        <begin position="141"/>
        <end position="265"/>
    </location>
</feature>
<feature type="compositionally biased region" description="Polar residues" evidence="1">
    <location>
        <begin position="196"/>
        <end position="205"/>
    </location>
</feature>
<feature type="compositionally biased region" description="Pro residues" evidence="1">
    <location>
        <begin position="214"/>
        <end position="246"/>
    </location>
</feature>
<feature type="compositionally biased region" description="Polar residues" evidence="1">
    <location>
        <begin position="177"/>
        <end position="188"/>
    </location>
</feature>
<keyword evidence="4" id="KW-1185">Reference proteome</keyword>
<keyword evidence="2" id="KW-1133">Transmembrane helix</keyword>
<sequence length="265" mass="29191">MSPVLRLVARIAESELRRHSSRDSEEQDRDNRPDGDDDGGDGSNGLKWWGILLIVYITILSLVFLSSFVYYWKRENERKRDGRPFSVGTVAWKAFTAATGIRVWIWVFTKRGWCGPDRKKGGAIGAGPYEQIDARQARAAIGRSPLTPSSDGSYISRPNTPARYGTPVNHGIPYPSYGQSNGQSNGPSKSPGYRMANNNFLQQESIPMKTLSPSPSPSPSHAPPPPYMSHPPPAELPPAELPPAELPPAELHGDDIQPNYSGRMR</sequence>
<proteinExistence type="predicted"/>
<evidence type="ECO:0000313" key="3">
    <source>
        <dbReference type="EMBL" id="GAP91839.1"/>
    </source>
</evidence>
<accession>A0A1W2TTE3</accession>
<dbReference type="STRING" id="77044.A0A1W2TTE3"/>
<feature type="region of interest" description="Disordered" evidence="1">
    <location>
        <begin position="15"/>
        <end position="39"/>
    </location>
</feature>
<feature type="transmembrane region" description="Helical" evidence="2">
    <location>
        <begin position="48"/>
        <end position="72"/>
    </location>
</feature>
<evidence type="ECO:0000256" key="2">
    <source>
        <dbReference type="SAM" id="Phobius"/>
    </source>
</evidence>
<evidence type="ECO:0000313" key="4">
    <source>
        <dbReference type="Proteomes" id="UP000054516"/>
    </source>
</evidence>
<dbReference type="OMA" id="NRDSWYA"/>
<evidence type="ECO:0000256" key="1">
    <source>
        <dbReference type="SAM" id="MobiDB-lite"/>
    </source>
</evidence>
<reference evidence="3" key="1">
    <citation type="submission" date="2016-03" db="EMBL/GenBank/DDBJ databases">
        <title>Draft genome sequence of Rosellinia necatrix.</title>
        <authorList>
            <person name="Kanematsu S."/>
        </authorList>
    </citation>
    <scope>NUCLEOTIDE SEQUENCE [LARGE SCALE GENOMIC DNA]</scope>
    <source>
        <strain evidence="3">W97</strain>
    </source>
</reference>
<protein>
    <submittedName>
        <fullName evidence="3">Uncharacterized protein</fullName>
    </submittedName>
</protein>
<keyword evidence="2" id="KW-0812">Transmembrane</keyword>
<dbReference type="EMBL" id="DF977512">
    <property type="protein sequence ID" value="GAP91839.1"/>
    <property type="molecule type" value="Genomic_DNA"/>
</dbReference>
<dbReference type="OrthoDB" id="4779473at2759"/>
<dbReference type="AlphaFoldDB" id="A0A1W2TTE3"/>